<feature type="non-terminal residue" evidence="1">
    <location>
        <position position="1"/>
    </location>
</feature>
<sequence length="149" mass="16416">FSGSPSAASSNRVLTLIRSELGNAKAFPTIYAKLFFFYIEMNTIEGRAEDAIEACQVAIQQCSDDPVVNLYFRLTKNMVSARVSGSVCDETEAQVIGQLINRLDQTAPATANLKLFYICTLLAYMLADGKGLPKLCLRETDFRAVLYAK</sequence>
<organism evidence="1 2">
    <name type="scientific">Cylicostephanus goldi</name>
    <name type="common">Nematode worm</name>
    <dbReference type="NCBI Taxonomy" id="71465"/>
    <lineage>
        <taxon>Eukaryota</taxon>
        <taxon>Metazoa</taxon>
        <taxon>Ecdysozoa</taxon>
        <taxon>Nematoda</taxon>
        <taxon>Chromadorea</taxon>
        <taxon>Rhabditida</taxon>
        <taxon>Rhabditina</taxon>
        <taxon>Rhabditomorpha</taxon>
        <taxon>Strongyloidea</taxon>
        <taxon>Strongylidae</taxon>
        <taxon>Cylicostephanus</taxon>
    </lineage>
</organism>
<dbReference type="EMBL" id="UYRV01020564">
    <property type="protein sequence ID" value="VDK67750.1"/>
    <property type="molecule type" value="Genomic_DNA"/>
</dbReference>
<accession>A0A3P6SIA0</accession>
<dbReference type="Proteomes" id="UP000271889">
    <property type="component" value="Unassembled WGS sequence"/>
</dbReference>
<evidence type="ECO:0000313" key="1">
    <source>
        <dbReference type="EMBL" id="VDK67750.1"/>
    </source>
</evidence>
<dbReference type="AlphaFoldDB" id="A0A3P6SIA0"/>
<gene>
    <name evidence="1" type="ORF">CGOC_LOCUS6361</name>
</gene>
<proteinExistence type="predicted"/>
<dbReference type="OrthoDB" id="5565328at2759"/>
<reference evidence="1 2" key="1">
    <citation type="submission" date="2018-11" db="EMBL/GenBank/DDBJ databases">
        <authorList>
            <consortium name="Pathogen Informatics"/>
        </authorList>
    </citation>
    <scope>NUCLEOTIDE SEQUENCE [LARGE SCALE GENOMIC DNA]</scope>
</reference>
<name>A0A3P6SIA0_CYLGO</name>
<evidence type="ECO:0000313" key="2">
    <source>
        <dbReference type="Proteomes" id="UP000271889"/>
    </source>
</evidence>
<keyword evidence="2" id="KW-1185">Reference proteome</keyword>
<protein>
    <submittedName>
        <fullName evidence="1">Uncharacterized protein</fullName>
    </submittedName>
</protein>